<evidence type="ECO:0000313" key="5">
    <source>
        <dbReference type="EMBL" id="KAF7838014.1"/>
    </source>
</evidence>
<evidence type="ECO:0000256" key="4">
    <source>
        <dbReference type="SAM" id="MobiDB-lite"/>
    </source>
</evidence>
<dbReference type="PANTHER" id="PTHR31642:SF324">
    <property type="entry name" value="SPERMIDINE HYDROXYCINNAMOYL TRANSFERASE"/>
    <property type="match status" value="1"/>
</dbReference>
<dbReference type="SUPFAM" id="SSF52777">
    <property type="entry name" value="CoA-dependent acyltransferases"/>
    <property type="match status" value="1"/>
</dbReference>
<evidence type="ECO:0000256" key="3">
    <source>
        <dbReference type="ARBA" id="ARBA00023315"/>
    </source>
</evidence>
<feature type="region of interest" description="Disordered" evidence="4">
    <location>
        <begin position="196"/>
        <end position="233"/>
    </location>
</feature>
<keyword evidence="3" id="KW-0012">Acyltransferase</keyword>
<dbReference type="InterPro" id="IPR023213">
    <property type="entry name" value="CAT-like_dom_sf"/>
</dbReference>
<dbReference type="FunFam" id="3.30.559.10:FF:000008">
    <property type="entry name" value="Tryptamine hydroxycinnamoyl transferase"/>
    <property type="match status" value="1"/>
</dbReference>
<dbReference type="InterPro" id="IPR050317">
    <property type="entry name" value="Plant_Fungal_Acyltransferase"/>
</dbReference>
<evidence type="ECO:0000256" key="2">
    <source>
        <dbReference type="ARBA" id="ARBA00022679"/>
    </source>
</evidence>
<comment type="caution">
    <text evidence="5">The sequence shown here is derived from an EMBL/GenBank/DDBJ whole genome shotgun (WGS) entry which is preliminary data.</text>
</comment>
<dbReference type="PANTHER" id="PTHR31642">
    <property type="entry name" value="TRICHOTHECENE 3-O-ACETYLTRANSFERASE"/>
    <property type="match status" value="1"/>
</dbReference>
<dbReference type="EMBL" id="JAAIUW010000003">
    <property type="protein sequence ID" value="KAF7838014.1"/>
    <property type="molecule type" value="Genomic_DNA"/>
</dbReference>
<sequence>MASSTSSVRLKGKLSVKPCDPTWKGSMGLSELDQIGILTHVTSIYLYHPNNSHTHFAHTLKTSLSKALVPFYPLAGRLHWIGNNNGRLELQCNAMGAQFIEAECESRLDDLIAHDLASSPPYDQLFPQIDYTLPLHHLPLLLVQLTSFKCGSLTISLAISHAVVDGPGSQHFISEWARLARGEPLQIMPFHDRTVLQSRDPPPTSLPPCLDHSERNPPPLLLGHSDSTQERTKKTTMATLKITKAQVEALRKTANESWACDPKPMGRRYTRYESITAHIWRSTCKARGHKKEQPTGLGVSVDLRSRMRPPLPKEYFGNAILDVVATSLAGDLVSKPLGYGASKIREVIEKVTDEYVRLGIELLKKEEDLTMFQDIHAISSDEKGPFYGNPNLAVTSWLTLPIHGFDFGWGEEFHMGLGPHGLDGSISIFHSRDGDASVEVVLYLQELHMDAFKKHFYEDMMM</sequence>
<evidence type="ECO:0000256" key="1">
    <source>
        <dbReference type="ARBA" id="ARBA00009861"/>
    </source>
</evidence>
<dbReference type="OrthoDB" id="671439at2759"/>
<keyword evidence="2 5" id="KW-0808">Transferase</keyword>
<organism evidence="5 6">
    <name type="scientific">Senna tora</name>
    <dbReference type="NCBI Taxonomy" id="362788"/>
    <lineage>
        <taxon>Eukaryota</taxon>
        <taxon>Viridiplantae</taxon>
        <taxon>Streptophyta</taxon>
        <taxon>Embryophyta</taxon>
        <taxon>Tracheophyta</taxon>
        <taxon>Spermatophyta</taxon>
        <taxon>Magnoliopsida</taxon>
        <taxon>eudicotyledons</taxon>
        <taxon>Gunneridae</taxon>
        <taxon>Pentapetalae</taxon>
        <taxon>rosids</taxon>
        <taxon>fabids</taxon>
        <taxon>Fabales</taxon>
        <taxon>Fabaceae</taxon>
        <taxon>Caesalpinioideae</taxon>
        <taxon>Cassia clade</taxon>
        <taxon>Senna</taxon>
    </lineage>
</organism>
<evidence type="ECO:0000313" key="6">
    <source>
        <dbReference type="Proteomes" id="UP000634136"/>
    </source>
</evidence>
<accession>A0A834X4S8</accession>
<dbReference type="Gene3D" id="3.30.559.10">
    <property type="entry name" value="Chloramphenicol acetyltransferase-like domain"/>
    <property type="match status" value="2"/>
</dbReference>
<gene>
    <name evidence="5" type="ORF">G2W53_006496</name>
</gene>
<name>A0A834X4S8_9FABA</name>
<dbReference type="AlphaFoldDB" id="A0A834X4S8"/>
<dbReference type="Pfam" id="PF02458">
    <property type="entry name" value="Transferase"/>
    <property type="match status" value="1"/>
</dbReference>
<comment type="similarity">
    <text evidence="1">Belongs to the plant acyltransferase family.</text>
</comment>
<keyword evidence="6" id="KW-1185">Reference proteome</keyword>
<proteinExistence type="inferred from homology"/>
<reference evidence="5" key="1">
    <citation type="submission" date="2020-09" db="EMBL/GenBank/DDBJ databases">
        <title>Genome-Enabled Discovery of Anthraquinone Biosynthesis in Senna tora.</title>
        <authorList>
            <person name="Kang S.-H."/>
            <person name="Pandey R.P."/>
            <person name="Lee C.-M."/>
            <person name="Sim J.-S."/>
            <person name="Jeong J.-T."/>
            <person name="Choi B.-S."/>
            <person name="Jung M."/>
            <person name="Ginzburg D."/>
            <person name="Zhao K."/>
            <person name="Won S.Y."/>
            <person name="Oh T.-J."/>
            <person name="Yu Y."/>
            <person name="Kim N.-H."/>
            <person name="Lee O.R."/>
            <person name="Lee T.-H."/>
            <person name="Bashyal P."/>
            <person name="Kim T.-S."/>
            <person name="Lee W.-H."/>
            <person name="Kawkins C."/>
            <person name="Kim C.-K."/>
            <person name="Kim J.S."/>
            <person name="Ahn B.O."/>
            <person name="Rhee S.Y."/>
            <person name="Sohng J.K."/>
        </authorList>
    </citation>
    <scope>NUCLEOTIDE SEQUENCE</scope>
    <source>
        <tissue evidence="5">Leaf</tissue>
    </source>
</reference>
<dbReference type="GO" id="GO:0016747">
    <property type="term" value="F:acyltransferase activity, transferring groups other than amino-acyl groups"/>
    <property type="evidence" value="ECO:0007669"/>
    <property type="project" value="TreeGrafter"/>
</dbReference>
<dbReference type="Proteomes" id="UP000634136">
    <property type="component" value="Unassembled WGS sequence"/>
</dbReference>
<protein>
    <submittedName>
        <fullName evidence="5">Spermidine hydroxycinnamoyl transferase</fullName>
    </submittedName>
</protein>